<dbReference type="GO" id="GO:0006400">
    <property type="term" value="P:tRNA modification"/>
    <property type="evidence" value="ECO:0007669"/>
    <property type="project" value="InterPro"/>
</dbReference>
<proteinExistence type="predicted"/>
<evidence type="ECO:0000259" key="3">
    <source>
        <dbReference type="PROSITE" id="PS51165"/>
    </source>
</evidence>
<evidence type="ECO:0000256" key="1">
    <source>
        <dbReference type="PROSITE-ProRule" id="PRU00529"/>
    </source>
</evidence>
<accession>A0A0D7BG85</accession>
<keyword evidence="5" id="KW-1185">Reference proteome</keyword>
<dbReference type="SMART" id="SM00981">
    <property type="entry name" value="THUMP"/>
    <property type="match status" value="1"/>
</dbReference>
<dbReference type="Gene3D" id="3.30.2300.10">
    <property type="entry name" value="THUMP superfamily"/>
    <property type="match status" value="1"/>
</dbReference>
<keyword evidence="1" id="KW-0694">RNA-binding</keyword>
<dbReference type="PANTHER" id="PTHR13452">
    <property type="entry name" value="THUMP DOMAIN CONTAINING PROTEIN 1-RELATED"/>
    <property type="match status" value="1"/>
</dbReference>
<dbReference type="PROSITE" id="PS51165">
    <property type="entry name" value="THUMP"/>
    <property type="match status" value="1"/>
</dbReference>
<feature type="region of interest" description="Disordered" evidence="2">
    <location>
        <begin position="1"/>
        <end position="28"/>
    </location>
</feature>
<dbReference type="SUPFAM" id="SSF143437">
    <property type="entry name" value="THUMP domain-like"/>
    <property type="match status" value="1"/>
</dbReference>
<dbReference type="GO" id="GO:0003723">
    <property type="term" value="F:RNA binding"/>
    <property type="evidence" value="ECO:0007669"/>
    <property type="project" value="UniProtKB-UniRule"/>
</dbReference>
<protein>
    <recommendedName>
        <fullName evidence="3">THUMP domain-containing protein</fullName>
    </recommendedName>
</protein>
<dbReference type="CDD" id="cd11717">
    <property type="entry name" value="THUMP_THUMPD1_like"/>
    <property type="match status" value="1"/>
</dbReference>
<evidence type="ECO:0000313" key="4">
    <source>
        <dbReference type="EMBL" id="KIY69190.1"/>
    </source>
</evidence>
<feature type="compositionally biased region" description="Basic and acidic residues" evidence="2">
    <location>
        <begin position="1"/>
        <end position="11"/>
    </location>
</feature>
<evidence type="ECO:0000256" key="2">
    <source>
        <dbReference type="SAM" id="MobiDB-lite"/>
    </source>
</evidence>
<gene>
    <name evidence="4" type="ORF">CYLTODRAFT_436248</name>
</gene>
<sequence length="274" mass="30779">MAGKRNSESTDRQTNNKKRRFHSDGTPVWGNRIGPGVWVTCVKGKERQAVGELHDLFDSLASELWPEQDANLSEEDEGLSIEEQIKKELSTIKKPGAKKRFVNLKTDTTCAIFISCRPPVDPVTLIETHIANVQKTGIARTKFCHRFVPVSASCVTNIPEIQGLCRAVLDPWFAKEPERKFTYKIEIRTRNHTNPGRDILIKTVAACVPEVHTVNLTNPEVFILVEVFKSTFSISVTKEYYNLLKYNVVEIAARYAKEHGTSGEEPAKPQTDAA</sequence>
<name>A0A0D7BG85_9AGAR</name>
<evidence type="ECO:0000313" key="5">
    <source>
        <dbReference type="Proteomes" id="UP000054007"/>
    </source>
</evidence>
<feature type="domain" description="THUMP" evidence="3">
    <location>
        <begin position="132"/>
        <end position="238"/>
    </location>
</feature>
<dbReference type="Pfam" id="PF02926">
    <property type="entry name" value="THUMP"/>
    <property type="match status" value="1"/>
</dbReference>
<dbReference type="InterPro" id="IPR004114">
    <property type="entry name" value="THUMP_dom"/>
</dbReference>
<organism evidence="4 5">
    <name type="scientific">Cylindrobasidium torrendii FP15055 ss-10</name>
    <dbReference type="NCBI Taxonomy" id="1314674"/>
    <lineage>
        <taxon>Eukaryota</taxon>
        <taxon>Fungi</taxon>
        <taxon>Dikarya</taxon>
        <taxon>Basidiomycota</taxon>
        <taxon>Agaricomycotina</taxon>
        <taxon>Agaricomycetes</taxon>
        <taxon>Agaricomycetidae</taxon>
        <taxon>Agaricales</taxon>
        <taxon>Marasmiineae</taxon>
        <taxon>Physalacriaceae</taxon>
        <taxon>Cylindrobasidium</taxon>
    </lineage>
</organism>
<dbReference type="OrthoDB" id="367221at2759"/>
<dbReference type="Proteomes" id="UP000054007">
    <property type="component" value="Unassembled WGS sequence"/>
</dbReference>
<dbReference type="EMBL" id="KN880488">
    <property type="protein sequence ID" value="KIY69190.1"/>
    <property type="molecule type" value="Genomic_DNA"/>
</dbReference>
<dbReference type="PANTHER" id="PTHR13452:SF10">
    <property type="entry name" value="THUMP DOMAIN-CONTAINING PROTEIN 1"/>
    <property type="match status" value="1"/>
</dbReference>
<dbReference type="STRING" id="1314674.A0A0D7BG85"/>
<dbReference type="AlphaFoldDB" id="A0A0D7BG85"/>
<dbReference type="FunFam" id="3.30.2300.10:FF:000001">
    <property type="entry name" value="THUMP domain-containing protein 1"/>
    <property type="match status" value="1"/>
</dbReference>
<dbReference type="InterPro" id="IPR040183">
    <property type="entry name" value="THUMPD1-like"/>
</dbReference>
<reference evidence="4 5" key="1">
    <citation type="journal article" date="2015" name="Fungal Genet. Biol.">
        <title>Evolution of novel wood decay mechanisms in Agaricales revealed by the genome sequences of Fistulina hepatica and Cylindrobasidium torrendii.</title>
        <authorList>
            <person name="Floudas D."/>
            <person name="Held B.W."/>
            <person name="Riley R."/>
            <person name="Nagy L.G."/>
            <person name="Koehler G."/>
            <person name="Ransdell A.S."/>
            <person name="Younus H."/>
            <person name="Chow J."/>
            <person name="Chiniquy J."/>
            <person name="Lipzen A."/>
            <person name="Tritt A."/>
            <person name="Sun H."/>
            <person name="Haridas S."/>
            <person name="LaButti K."/>
            <person name="Ohm R.A."/>
            <person name="Kues U."/>
            <person name="Blanchette R.A."/>
            <person name="Grigoriev I.V."/>
            <person name="Minto R.E."/>
            <person name="Hibbett D.S."/>
        </authorList>
    </citation>
    <scope>NUCLEOTIDE SEQUENCE [LARGE SCALE GENOMIC DNA]</scope>
    <source>
        <strain evidence="4 5">FP15055 ss-10</strain>
    </source>
</reference>